<dbReference type="Pfam" id="PF01443">
    <property type="entry name" value="Viral_helicase1"/>
    <property type="match status" value="1"/>
</dbReference>
<dbReference type="HOGENOM" id="CLU_001613_9_0_1"/>
<dbReference type="InParanoid" id="G0N2U3"/>
<dbReference type="OrthoDB" id="416437at2759"/>
<dbReference type="GO" id="GO:0016887">
    <property type="term" value="F:ATP hydrolysis activity"/>
    <property type="evidence" value="ECO:0007669"/>
    <property type="project" value="RHEA"/>
</dbReference>
<keyword evidence="1" id="KW-0227">DNA damage</keyword>
<feature type="domain" description="(+)RNA virus helicase C-terminal" evidence="2">
    <location>
        <begin position="233"/>
        <end position="333"/>
    </location>
</feature>
<dbReference type="Pfam" id="PF05970">
    <property type="entry name" value="PIF1"/>
    <property type="match status" value="1"/>
</dbReference>
<reference evidence="5" key="1">
    <citation type="submission" date="2011-07" db="EMBL/GenBank/DDBJ databases">
        <authorList>
            <consortium name="Caenorhabditis brenneri Sequencing and Analysis Consortium"/>
            <person name="Wilson R.K."/>
        </authorList>
    </citation>
    <scope>NUCLEOTIDE SEQUENCE [LARGE SCALE GENOMIC DNA]</scope>
    <source>
        <strain evidence="5">PB2801</strain>
    </source>
</reference>
<dbReference type="InterPro" id="IPR027351">
    <property type="entry name" value="(+)RNA_virus_helicase_core_dom"/>
</dbReference>
<dbReference type="GO" id="GO:0043139">
    <property type="term" value="F:5'-3' DNA helicase activity"/>
    <property type="evidence" value="ECO:0007669"/>
    <property type="project" value="UniProtKB-EC"/>
</dbReference>
<dbReference type="GO" id="GO:0005524">
    <property type="term" value="F:ATP binding"/>
    <property type="evidence" value="ECO:0007669"/>
    <property type="project" value="UniProtKB-KW"/>
</dbReference>
<dbReference type="STRING" id="135651.G0N2U3"/>
<name>G0N2U3_CAEBE</name>
<dbReference type="Gene3D" id="3.40.50.300">
    <property type="entry name" value="P-loop containing nucleotide triphosphate hydrolases"/>
    <property type="match status" value="1"/>
</dbReference>
<gene>
    <name evidence="4" type="ORF">CAEBREN_21093</name>
</gene>
<keyword evidence="5" id="KW-1185">Reference proteome</keyword>
<keyword evidence="1" id="KW-0234">DNA repair</keyword>
<evidence type="ECO:0000313" key="4">
    <source>
        <dbReference type="EMBL" id="EGT50976.1"/>
    </source>
</evidence>
<dbReference type="EMBL" id="GL379831">
    <property type="protein sequence ID" value="EGT50976.1"/>
    <property type="molecule type" value="Genomic_DNA"/>
</dbReference>
<dbReference type="GO" id="GO:0000723">
    <property type="term" value="P:telomere maintenance"/>
    <property type="evidence" value="ECO:0007669"/>
    <property type="project" value="InterPro"/>
</dbReference>
<dbReference type="EC" id="5.6.2.3" evidence="1"/>
<evidence type="ECO:0000259" key="2">
    <source>
        <dbReference type="Pfam" id="PF01443"/>
    </source>
</evidence>
<dbReference type="Proteomes" id="UP000008068">
    <property type="component" value="Unassembled WGS sequence"/>
</dbReference>
<dbReference type="InterPro" id="IPR051055">
    <property type="entry name" value="PIF1_helicase"/>
</dbReference>
<dbReference type="InterPro" id="IPR027417">
    <property type="entry name" value="P-loop_NTPase"/>
</dbReference>
<dbReference type="AlphaFoldDB" id="G0N2U3"/>
<proteinExistence type="inferred from homology"/>
<evidence type="ECO:0000313" key="5">
    <source>
        <dbReference type="Proteomes" id="UP000008068"/>
    </source>
</evidence>
<dbReference type="GO" id="GO:0006281">
    <property type="term" value="P:DNA repair"/>
    <property type="evidence" value="ECO:0007669"/>
    <property type="project" value="UniProtKB-KW"/>
</dbReference>
<comment type="catalytic activity">
    <reaction evidence="1">
        <text>ATP + H2O = ADP + phosphate + H(+)</text>
        <dbReference type="Rhea" id="RHEA:13065"/>
        <dbReference type="ChEBI" id="CHEBI:15377"/>
        <dbReference type="ChEBI" id="CHEBI:15378"/>
        <dbReference type="ChEBI" id="CHEBI:30616"/>
        <dbReference type="ChEBI" id="CHEBI:43474"/>
        <dbReference type="ChEBI" id="CHEBI:456216"/>
        <dbReference type="EC" id="5.6.2.3"/>
    </reaction>
</comment>
<keyword evidence="1" id="KW-0378">Hydrolase</keyword>
<comment type="similarity">
    <text evidence="1">Belongs to the helicase family.</text>
</comment>
<keyword evidence="1" id="KW-0233">DNA recombination</keyword>
<dbReference type="PANTHER" id="PTHR47642:SF5">
    <property type="entry name" value="ATP-DEPENDENT DNA HELICASE"/>
    <property type="match status" value="1"/>
</dbReference>
<evidence type="ECO:0000256" key="1">
    <source>
        <dbReference type="RuleBase" id="RU363044"/>
    </source>
</evidence>
<dbReference type="InterPro" id="IPR010285">
    <property type="entry name" value="DNA_helicase_pif1-like_DEAD"/>
</dbReference>
<keyword evidence="1" id="KW-0067">ATP-binding</keyword>
<feature type="domain" description="DNA helicase Pif1-like DEAD-box helicase" evidence="3">
    <location>
        <begin position="14"/>
        <end position="197"/>
    </location>
</feature>
<dbReference type="SUPFAM" id="SSF52540">
    <property type="entry name" value="P-loop containing nucleoside triphosphate hydrolases"/>
    <property type="match status" value="1"/>
</dbReference>
<keyword evidence="1" id="KW-0547">Nucleotide-binding</keyword>
<keyword evidence="1" id="KW-0347">Helicase</keyword>
<dbReference type="PANTHER" id="PTHR47642">
    <property type="entry name" value="ATP-DEPENDENT DNA HELICASE"/>
    <property type="match status" value="1"/>
</dbReference>
<organism evidence="5">
    <name type="scientific">Caenorhabditis brenneri</name>
    <name type="common">Nematode worm</name>
    <dbReference type="NCBI Taxonomy" id="135651"/>
    <lineage>
        <taxon>Eukaryota</taxon>
        <taxon>Metazoa</taxon>
        <taxon>Ecdysozoa</taxon>
        <taxon>Nematoda</taxon>
        <taxon>Chromadorea</taxon>
        <taxon>Rhabditida</taxon>
        <taxon>Rhabditina</taxon>
        <taxon>Rhabditomorpha</taxon>
        <taxon>Rhabditoidea</taxon>
        <taxon>Rhabditidae</taxon>
        <taxon>Peloderinae</taxon>
        <taxon>Caenorhabditis</taxon>
    </lineage>
</organism>
<protein>
    <recommendedName>
        <fullName evidence="1">ATP-dependent DNA helicase</fullName>
        <ecNumber evidence="1">5.6.2.3</ecNumber>
    </recommendedName>
</protein>
<comment type="cofactor">
    <cofactor evidence="1">
        <name>Mg(2+)</name>
        <dbReference type="ChEBI" id="CHEBI:18420"/>
    </cofactor>
</comment>
<sequence length="370" mass="41473">MSGEQEVKVDGVALKGQQLEFYNTILEALGKKEKFHWCVLGLAGTGKTTLLKAIQNIPGDELGYPKCLSTAYVYTAAELIDARIINSIFSLENGQEPTYPWPGAIDRTNEKLHDIDVLLIDNINYVGDETFYLIDKRLREARRSAEPFGGISVICFGDLYQQKQPKSIYANGSRSLRLWRLFELFELTENYRFQSEEERIVLKTIATLSDTPALTEEERALMEEAKNYLGIHCQFHGESAQEVATKLRELRTDHGAEDGTFAAIIRYDGMVNNVKGLVKDVEEVVSAYNYQDSQGLSFDGVIVVRSTSWGGQAEPLNEGEFYSAISRAKSSLRNCCITPMDPMDFHWTVPAGANEEMARLRAANNQGNNP</sequence>
<evidence type="ECO:0000259" key="3">
    <source>
        <dbReference type="Pfam" id="PF05970"/>
    </source>
</evidence>
<dbReference type="GO" id="GO:0006310">
    <property type="term" value="P:DNA recombination"/>
    <property type="evidence" value="ECO:0007669"/>
    <property type="project" value="UniProtKB-KW"/>
</dbReference>
<accession>G0N2U3</accession>